<keyword evidence="5" id="KW-1185">Reference proteome</keyword>
<evidence type="ECO:0000256" key="2">
    <source>
        <dbReference type="SAM" id="MobiDB-lite"/>
    </source>
</evidence>
<comment type="caution">
    <text evidence="4">The sequence shown here is derived from an EMBL/GenBank/DDBJ whole genome shotgun (WGS) entry which is preliminary data.</text>
</comment>
<evidence type="ECO:0000313" key="4">
    <source>
        <dbReference type="EMBL" id="KAF7554211.1"/>
    </source>
</evidence>
<dbReference type="InterPro" id="IPR023213">
    <property type="entry name" value="CAT-like_dom_sf"/>
</dbReference>
<organism evidence="4 5">
    <name type="scientific">Cylindrodendrum hubeiense</name>
    <dbReference type="NCBI Taxonomy" id="595255"/>
    <lineage>
        <taxon>Eukaryota</taxon>
        <taxon>Fungi</taxon>
        <taxon>Dikarya</taxon>
        <taxon>Ascomycota</taxon>
        <taxon>Pezizomycotina</taxon>
        <taxon>Sordariomycetes</taxon>
        <taxon>Hypocreomycetidae</taxon>
        <taxon>Hypocreales</taxon>
        <taxon>Nectriaceae</taxon>
        <taxon>Cylindrodendrum</taxon>
    </lineage>
</organism>
<dbReference type="GO" id="GO:0016747">
    <property type="term" value="F:acyltransferase activity, transferring groups other than amino-acyl groups"/>
    <property type="evidence" value="ECO:0007669"/>
    <property type="project" value="TreeGrafter"/>
</dbReference>
<dbReference type="Proteomes" id="UP000722485">
    <property type="component" value="Unassembled WGS sequence"/>
</dbReference>
<protein>
    <recommendedName>
        <fullName evidence="3">Trichothecene 3-O-acetyltransferase-like N-terminal domain-containing protein</fullName>
    </recommendedName>
</protein>
<accession>A0A9P5LKC7</accession>
<name>A0A9P5LKC7_9HYPO</name>
<dbReference type="PANTHER" id="PTHR31642:SF310">
    <property type="entry name" value="FATTY ALCOHOL:CAFFEOYL-COA ACYLTRANSFERASE"/>
    <property type="match status" value="1"/>
</dbReference>
<feature type="domain" description="Trichothecene 3-O-acetyltransferase-like N-terminal" evidence="3">
    <location>
        <begin position="36"/>
        <end position="181"/>
    </location>
</feature>
<dbReference type="AlphaFoldDB" id="A0A9P5LKC7"/>
<dbReference type="InterPro" id="IPR054710">
    <property type="entry name" value="Tri101-like_N"/>
</dbReference>
<dbReference type="OrthoDB" id="1862401at2759"/>
<gene>
    <name evidence="4" type="ORF">G7Z17_g3049</name>
</gene>
<reference evidence="4" key="1">
    <citation type="submission" date="2020-03" db="EMBL/GenBank/DDBJ databases">
        <title>Draft Genome Sequence of Cylindrodendrum hubeiense.</title>
        <authorList>
            <person name="Buettner E."/>
            <person name="Kellner H."/>
        </authorList>
    </citation>
    <scope>NUCLEOTIDE SEQUENCE</scope>
    <source>
        <strain evidence="4">IHI 201604</strain>
    </source>
</reference>
<dbReference type="Gene3D" id="3.30.559.10">
    <property type="entry name" value="Chloramphenicol acetyltransferase-like domain"/>
    <property type="match status" value="2"/>
</dbReference>
<proteinExistence type="predicted"/>
<feature type="compositionally biased region" description="Polar residues" evidence="2">
    <location>
        <begin position="1"/>
        <end position="12"/>
    </location>
</feature>
<dbReference type="Pfam" id="PF22664">
    <property type="entry name" value="TRI-like_N"/>
    <property type="match status" value="1"/>
</dbReference>
<evidence type="ECO:0000313" key="5">
    <source>
        <dbReference type="Proteomes" id="UP000722485"/>
    </source>
</evidence>
<dbReference type="EMBL" id="JAANBB010000035">
    <property type="protein sequence ID" value="KAF7554211.1"/>
    <property type="molecule type" value="Genomic_DNA"/>
</dbReference>
<dbReference type="InterPro" id="IPR050317">
    <property type="entry name" value="Plant_Fungal_Acyltransferase"/>
</dbReference>
<evidence type="ECO:0000259" key="3">
    <source>
        <dbReference type="Pfam" id="PF22664"/>
    </source>
</evidence>
<feature type="region of interest" description="Disordered" evidence="2">
    <location>
        <begin position="1"/>
        <end position="20"/>
    </location>
</feature>
<sequence>MSSVQDESTQQSGGVGNGDENLYPDLMGQFPILDAYTHLAFGFELPLDVDRDAVVSALRAGLDRLIEQIPWLGWQIGQKSGVRTAIPWPESAARDLVLVKYCDDTIQPMADLLAAGVPIGKLNGKELTPWPALPLPHGLAGPVPVITLQANFNKGGLILNLSAHHTMMDGTANFQLLKLFATVLSGDEIPAADLEQANRDRTRLIDLIPRSEPLKDHSYLRRPPGYQFVFPDSPPTWCYFKMPVTSLSKLAKTAHDPSRLVTEDDVLHAFYWQRLCAVRLARGMSADTESKISRAIDGRMALGIPASYMGCHIYTAITRLPLGQVTSLTLPQTAQVLRREFSQANTAWAIRSVATFIAREPDRSMLLYNGTHNGTTDVGATSSLNTNQTLPRSCGPLLGPCRFFRRSIGTPIPGAFIVQAAEGGAIPILVCLPQEDLEALKKDLQWRQYTRCIG</sequence>
<dbReference type="PANTHER" id="PTHR31642">
    <property type="entry name" value="TRICHOTHECENE 3-O-ACETYLTRANSFERASE"/>
    <property type="match status" value="1"/>
</dbReference>
<keyword evidence="1" id="KW-0808">Transferase</keyword>
<evidence type="ECO:0000256" key="1">
    <source>
        <dbReference type="ARBA" id="ARBA00022679"/>
    </source>
</evidence>